<accession>A0A0A9FQN8</accession>
<reference evidence="2" key="2">
    <citation type="journal article" date="2015" name="Data Brief">
        <title>Shoot transcriptome of the giant reed, Arundo donax.</title>
        <authorList>
            <person name="Barrero R.A."/>
            <person name="Guerrero F.D."/>
            <person name="Moolhuijzen P."/>
            <person name="Goolsby J.A."/>
            <person name="Tidwell J."/>
            <person name="Bellgard S.E."/>
            <person name="Bellgard M.I."/>
        </authorList>
    </citation>
    <scope>NUCLEOTIDE SEQUENCE</scope>
    <source>
        <tissue evidence="2">Shoot tissue taken approximately 20 cm above the soil surface</tissue>
    </source>
</reference>
<keyword evidence="1" id="KW-0472">Membrane</keyword>
<keyword evidence="1" id="KW-0812">Transmembrane</keyword>
<reference evidence="2" key="1">
    <citation type="submission" date="2014-09" db="EMBL/GenBank/DDBJ databases">
        <authorList>
            <person name="Magalhaes I.L.F."/>
            <person name="Oliveira U."/>
            <person name="Santos F.R."/>
            <person name="Vidigal T.H.D.A."/>
            <person name="Brescovit A.D."/>
            <person name="Santos A.J."/>
        </authorList>
    </citation>
    <scope>NUCLEOTIDE SEQUENCE</scope>
    <source>
        <tissue evidence="2">Shoot tissue taken approximately 20 cm above the soil surface</tissue>
    </source>
</reference>
<organism evidence="2">
    <name type="scientific">Arundo donax</name>
    <name type="common">Giant reed</name>
    <name type="synonym">Donax arundinaceus</name>
    <dbReference type="NCBI Taxonomy" id="35708"/>
    <lineage>
        <taxon>Eukaryota</taxon>
        <taxon>Viridiplantae</taxon>
        <taxon>Streptophyta</taxon>
        <taxon>Embryophyta</taxon>
        <taxon>Tracheophyta</taxon>
        <taxon>Spermatophyta</taxon>
        <taxon>Magnoliopsida</taxon>
        <taxon>Liliopsida</taxon>
        <taxon>Poales</taxon>
        <taxon>Poaceae</taxon>
        <taxon>PACMAD clade</taxon>
        <taxon>Arundinoideae</taxon>
        <taxon>Arundineae</taxon>
        <taxon>Arundo</taxon>
    </lineage>
</organism>
<sequence>MSLTLRKLHILFQSLLAMLIPYVILNLGLLGLDYTLLYLLLTTVVHQMQF</sequence>
<dbReference type="EMBL" id="GBRH01185275">
    <property type="protein sequence ID" value="JAE12621.1"/>
    <property type="molecule type" value="Transcribed_RNA"/>
</dbReference>
<evidence type="ECO:0000256" key="1">
    <source>
        <dbReference type="SAM" id="Phobius"/>
    </source>
</evidence>
<protein>
    <submittedName>
        <fullName evidence="2">Uncharacterized protein</fullName>
    </submittedName>
</protein>
<proteinExistence type="predicted"/>
<evidence type="ECO:0000313" key="2">
    <source>
        <dbReference type="EMBL" id="JAE12621.1"/>
    </source>
</evidence>
<name>A0A0A9FQN8_ARUDO</name>
<dbReference type="AlphaFoldDB" id="A0A0A9FQN8"/>
<feature type="transmembrane region" description="Helical" evidence="1">
    <location>
        <begin position="20"/>
        <end position="41"/>
    </location>
</feature>
<keyword evidence="1" id="KW-1133">Transmembrane helix</keyword>